<dbReference type="EMBL" id="BSOP01000009">
    <property type="protein sequence ID" value="GLR50024.1"/>
    <property type="molecule type" value="Genomic_DNA"/>
</dbReference>
<dbReference type="RefSeq" id="WP_244767181.1">
    <property type="nucleotide sequence ID" value="NZ_BSOP01000009.1"/>
</dbReference>
<feature type="transmembrane region" description="Helical" evidence="6">
    <location>
        <begin position="221"/>
        <end position="240"/>
    </location>
</feature>
<dbReference type="Proteomes" id="UP001156702">
    <property type="component" value="Unassembled WGS sequence"/>
</dbReference>
<evidence type="ECO:0000256" key="4">
    <source>
        <dbReference type="ARBA" id="ARBA00022989"/>
    </source>
</evidence>
<evidence type="ECO:0000313" key="8">
    <source>
        <dbReference type="EMBL" id="GLR50024.1"/>
    </source>
</evidence>
<feature type="transmembrane region" description="Helical" evidence="6">
    <location>
        <begin position="102"/>
        <end position="121"/>
    </location>
</feature>
<organism evidence="8 9">
    <name type="scientific">Shinella yambaruensis</name>
    <dbReference type="NCBI Taxonomy" id="415996"/>
    <lineage>
        <taxon>Bacteria</taxon>
        <taxon>Pseudomonadati</taxon>
        <taxon>Pseudomonadota</taxon>
        <taxon>Alphaproteobacteria</taxon>
        <taxon>Hyphomicrobiales</taxon>
        <taxon>Rhizobiaceae</taxon>
        <taxon>Shinella</taxon>
    </lineage>
</organism>
<feature type="transmembrane region" description="Helical" evidence="6">
    <location>
        <begin position="133"/>
        <end position="151"/>
    </location>
</feature>
<sequence>MATEIKTHEQTIERAQGITYACCVVVLFSGFVVVSRLGFSTVLTLPDIAALRFGIGGLMLSPILMKHGLSGLRLHEAVALAVLGGLGFALLAYAGFALAPAAHGAVLLHGTLSLTTALLVWTFGRSVPSGGRIAGLAIIVSGIAAMAWDGFANASMSLLIGDTCLLLASLCWSGYGLYVRHLGLSAVRAAALVAVISALIFLPTYALLPGKMLLEAQWRELLLQSIFQGILIGAISIFVYTRAVALLGASQVSLFTATVPIITVFAAFILLSEVPSLFSLAGVALVTTGMVIALRSST</sequence>
<keyword evidence="9" id="KW-1185">Reference proteome</keyword>
<dbReference type="InterPro" id="IPR000620">
    <property type="entry name" value="EamA_dom"/>
</dbReference>
<protein>
    <submittedName>
        <fullName evidence="8">Membrane protein</fullName>
    </submittedName>
</protein>
<dbReference type="PANTHER" id="PTHR42920">
    <property type="entry name" value="OS03G0707200 PROTEIN-RELATED"/>
    <property type="match status" value="1"/>
</dbReference>
<feature type="domain" description="EamA" evidence="7">
    <location>
        <begin position="160"/>
        <end position="294"/>
    </location>
</feature>
<evidence type="ECO:0000256" key="1">
    <source>
        <dbReference type="ARBA" id="ARBA00004651"/>
    </source>
</evidence>
<reference evidence="9" key="1">
    <citation type="journal article" date="2019" name="Int. J. Syst. Evol. Microbiol.">
        <title>The Global Catalogue of Microorganisms (GCM) 10K type strain sequencing project: providing services to taxonomists for standard genome sequencing and annotation.</title>
        <authorList>
            <consortium name="The Broad Institute Genomics Platform"/>
            <consortium name="The Broad Institute Genome Sequencing Center for Infectious Disease"/>
            <person name="Wu L."/>
            <person name="Ma J."/>
        </authorList>
    </citation>
    <scope>NUCLEOTIDE SEQUENCE [LARGE SCALE GENOMIC DNA]</scope>
    <source>
        <strain evidence="9">NBRC 102122</strain>
    </source>
</reference>
<comment type="caution">
    <text evidence="8">The sequence shown here is derived from an EMBL/GenBank/DDBJ whole genome shotgun (WGS) entry which is preliminary data.</text>
</comment>
<dbReference type="InterPro" id="IPR037185">
    <property type="entry name" value="EmrE-like"/>
</dbReference>
<evidence type="ECO:0000256" key="5">
    <source>
        <dbReference type="ARBA" id="ARBA00023136"/>
    </source>
</evidence>
<dbReference type="InterPro" id="IPR051258">
    <property type="entry name" value="Diverse_Substrate_Transporter"/>
</dbReference>
<evidence type="ECO:0000256" key="6">
    <source>
        <dbReference type="SAM" id="Phobius"/>
    </source>
</evidence>
<feature type="transmembrane region" description="Helical" evidence="6">
    <location>
        <begin position="45"/>
        <end position="65"/>
    </location>
</feature>
<evidence type="ECO:0000313" key="9">
    <source>
        <dbReference type="Proteomes" id="UP001156702"/>
    </source>
</evidence>
<evidence type="ECO:0000259" key="7">
    <source>
        <dbReference type="Pfam" id="PF00892"/>
    </source>
</evidence>
<keyword evidence="2" id="KW-1003">Cell membrane</keyword>
<feature type="transmembrane region" description="Helical" evidence="6">
    <location>
        <begin position="77"/>
        <end position="96"/>
    </location>
</feature>
<dbReference type="SUPFAM" id="SSF103481">
    <property type="entry name" value="Multidrug resistance efflux transporter EmrE"/>
    <property type="match status" value="2"/>
</dbReference>
<name>A0ABQ5ZB45_9HYPH</name>
<proteinExistence type="predicted"/>
<feature type="transmembrane region" description="Helical" evidence="6">
    <location>
        <begin position="190"/>
        <end position="209"/>
    </location>
</feature>
<evidence type="ECO:0000256" key="3">
    <source>
        <dbReference type="ARBA" id="ARBA00022692"/>
    </source>
</evidence>
<feature type="transmembrane region" description="Helical" evidence="6">
    <location>
        <begin position="18"/>
        <end position="39"/>
    </location>
</feature>
<keyword evidence="3 6" id="KW-0812">Transmembrane</keyword>
<keyword evidence="5 6" id="KW-0472">Membrane</keyword>
<gene>
    <name evidence="8" type="ORF">GCM10007923_12290</name>
</gene>
<dbReference type="PANTHER" id="PTHR42920:SF5">
    <property type="entry name" value="EAMA DOMAIN-CONTAINING PROTEIN"/>
    <property type="match status" value="1"/>
</dbReference>
<dbReference type="Pfam" id="PF00892">
    <property type="entry name" value="EamA"/>
    <property type="match status" value="1"/>
</dbReference>
<feature type="transmembrane region" description="Helical" evidence="6">
    <location>
        <begin position="277"/>
        <end position="294"/>
    </location>
</feature>
<feature type="transmembrane region" description="Helical" evidence="6">
    <location>
        <begin position="157"/>
        <end position="178"/>
    </location>
</feature>
<accession>A0ABQ5ZB45</accession>
<feature type="transmembrane region" description="Helical" evidence="6">
    <location>
        <begin position="252"/>
        <end position="271"/>
    </location>
</feature>
<keyword evidence="4 6" id="KW-1133">Transmembrane helix</keyword>
<evidence type="ECO:0000256" key="2">
    <source>
        <dbReference type="ARBA" id="ARBA00022475"/>
    </source>
</evidence>
<comment type="subcellular location">
    <subcellularLocation>
        <location evidence="1">Cell membrane</location>
        <topology evidence="1">Multi-pass membrane protein</topology>
    </subcellularLocation>
</comment>